<feature type="transmembrane region" description="Helical" evidence="1">
    <location>
        <begin position="99"/>
        <end position="122"/>
    </location>
</feature>
<keyword evidence="1" id="KW-0812">Transmembrane</keyword>
<dbReference type="EMBL" id="AP027732">
    <property type="protein sequence ID" value="BDZ49907.1"/>
    <property type="molecule type" value="Genomic_DNA"/>
</dbReference>
<proteinExistence type="predicted"/>
<feature type="transmembrane region" description="Helical" evidence="1">
    <location>
        <begin position="12"/>
        <end position="29"/>
    </location>
</feature>
<evidence type="ECO:0000313" key="2">
    <source>
        <dbReference type="EMBL" id="BDZ49907.1"/>
    </source>
</evidence>
<evidence type="ECO:0000256" key="1">
    <source>
        <dbReference type="SAM" id="Phobius"/>
    </source>
</evidence>
<accession>A0ABM8GN83</accession>
<protein>
    <recommendedName>
        <fullName evidence="4">DUF3054 domain-containing protein</fullName>
    </recommendedName>
</protein>
<reference evidence="3" key="1">
    <citation type="journal article" date="2019" name="Int. J. Syst. Evol. Microbiol.">
        <title>The Global Catalogue of Microorganisms (GCM) 10K type strain sequencing project: providing services to taxonomists for standard genome sequencing and annotation.</title>
        <authorList>
            <consortium name="The Broad Institute Genomics Platform"/>
            <consortium name="The Broad Institute Genome Sequencing Center for Infectious Disease"/>
            <person name="Wu L."/>
            <person name="Ma J."/>
        </authorList>
    </citation>
    <scope>NUCLEOTIDE SEQUENCE [LARGE SCALE GENOMIC DNA]</scope>
    <source>
        <strain evidence="3">NBRC 108728</strain>
    </source>
</reference>
<evidence type="ECO:0008006" key="4">
    <source>
        <dbReference type="Google" id="ProtNLM"/>
    </source>
</evidence>
<feature type="transmembrane region" description="Helical" evidence="1">
    <location>
        <begin position="41"/>
        <end position="60"/>
    </location>
</feature>
<dbReference type="RefSeq" id="WP_286346585.1">
    <property type="nucleotide sequence ID" value="NZ_AP027732.1"/>
</dbReference>
<feature type="transmembrane region" description="Helical" evidence="1">
    <location>
        <begin position="67"/>
        <end position="87"/>
    </location>
</feature>
<dbReference type="Proteomes" id="UP001321486">
    <property type="component" value="Chromosome"/>
</dbReference>
<organism evidence="2 3">
    <name type="scientific">Frondihabitans sucicola</name>
    <dbReference type="NCBI Taxonomy" id="1268041"/>
    <lineage>
        <taxon>Bacteria</taxon>
        <taxon>Bacillati</taxon>
        <taxon>Actinomycetota</taxon>
        <taxon>Actinomycetes</taxon>
        <taxon>Micrococcales</taxon>
        <taxon>Microbacteriaceae</taxon>
        <taxon>Frondihabitans</taxon>
    </lineage>
</organism>
<dbReference type="InterPro" id="IPR021414">
    <property type="entry name" value="DUF3054"/>
</dbReference>
<dbReference type="Pfam" id="PF11255">
    <property type="entry name" value="DUF3054"/>
    <property type="match status" value="1"/>
</dbReference>
<keyword evidence="1" id="KW-1133">Transmembrane helix</keyword>
<keyword evidence="3" id="KW-1185">Reference proteome</keyword>
<sequence length="130" mass="14168">MIPRSLFSKTPWWAFLFDLVLVLAFVLIGRRSHDESDALTGILTTAWPFVSGLVIGWLSLIGVRWPFVTLPSGAVILVATVFLGMLLRHGSGQGVAVSFVIVATVVLGVFLVGWRALAILLAKRRVARRA</sequence>
<keyword evidence="1" id="KW-0472">Membrane</keyword>
<gene>
    <name evidence="2" type="ORF">GCM10025867_21480</name>
</gene>
<evidence type="ECO:0000313" key="3">
    <source>
        <dbReference type="Proteomes" id="UP001321486"/>
    </source>
</evidence>
<name>A0ABM8GN83_9MICO</name>